<organism evidence="1 2">
    <name type="scientific">Prevotella disiens DNF00882</name>
    <dbReference type="NCBI Taxonomy" id="1401075"/>
    <lineage>
        <taxon>Bacteria</taxon>
        <taxon>Pseudomonadati</taxon>
        <taxon>Bacteroidota</taxon>
        <taxon>Bacteroidia</taxon>
        <taxon>Bacteroidales</taxon>
        <taxon>Prevotellaceae</taxon>
        <taxon>Prevotella</taxon>
    </lineage>
</organism>
<sequence length="210" mass="23025">MIWMLFVMLLPFQLSSCSEHLDDEWHGNITPGCILLSNNQIISEKSFDATKMDAVGVVIGTRQDTMWIVNTKELGQFSYLDTLSTVSDVSPNEMLLCGLENTAAILKSERKSPAVNAIMAYPSSVTGWALPSIGELKMLSANLEAIRNSMQTIKGDTFSSSPYLSSTSDGSSSQTEELYAKCITLQSGYISSILKTDVAQIRPVLRINVR</sequence>
<evidence type="ECO:0000313" key="1">
    <source>
        <dbReference type="EMBL" id="KGF48699.1"/>
    </source>
</evidence>
<proteinExistence type="predicted"/>
<dbReference type="Proteomes" id="UP000029538">
    <property type="component" value="Unassembled WGS sequence"/>
</dbReference>
<dbReference type="AlphaFoldDB" id="A0A096CTS2"/>
<reference evidence="1 2" key="1">
    <citation type="submission" date="2014-07" db="EMBL/GenBank/DDBJ databases">
        <authorList>
            <person name="McCorrison J."/>
            <person name="Sanka R."/>
            <person name="Torralba M."/>
            <person name="Gillis M."/>
            <person name="Haft D.H."/>
            <person name="Methe B."/>
            <person name="Sutton G."/>
            <person name="Nelson K.E."/>
        </authorList>
    </citation>
    <scope>NUCLEOTIDE SEQUENCE [LARGE SCALE GENOMIC DNA]</scope>
    <source>
        <strain evidence="1 2">DNF00882</strain>
    </source>
</reference>
<protein>
    <submittedName>
        <fullName evidence="1">Uncharacterized protein</fullName>
    </submittedName>
</protein>
<accession>A0A096CTS2</accession>
<dbReference type="EMBL" id="JRNR01000080">
    <property type="protein sequence ID" value="KGF48699.1"/>
    <property type="molecule type" value="Genomic_DNA"/>
</dbReference>
<evidence type="ECO:0000313" key="2">
    <source>
        <dbReference type="Proteomes" id="UP000029538"/>
    </source>
</evidence>
<comment type="caution">
    <text evidence="1">The sequence shown here is derived from an EMBL/GenBank/DDBJ whole genome shotgun (WGS) entry which is preliminary data.</text>
</comment>
<name>A0A096CTS2_9BACT</name>
<gene>
    <name evidence="1" type="ORF">HMPREF0654_08195</name>
</gene>